<feature type="domain" description="Zn(2)-C6 fungal-type" evidence="3">
    <location>
        <begin position="306"/>
        <end position="351"/>
    </location>
</feature>
<organism evidence="4 5">
    <name type="scientific">Zymoseptoria tritici (strain CBS 115943 / IPO323)</name>
    <name type="common">Speckled leaf blotch fungus</name>
    <name type="synonym">Septoria tritici</name>
    <dbReference type="NCBI Taxonomy" id="336722"/>
    <lineage>
        <taxon>Eukaryota</taxon>
        <taxon>Fungi</taxon>
        <taxon>Dikarya</taxon>
        <taxon>Ascomycota</taxon>
        <taxon>Pezizomycotina</taxon>
        <taxon>Dothideomycetes</taxon>
        <taxon>Dothideomycetidae</taxon>
        <taxon>Mycosphaerellales</taxon>
        <taxon>Mycosphaerellaceae</taxon>
        <taxon>Zymoseptoria</taxon>
    </lineage>
</organism>
<dbReference type="InterPro" id="IPR001138">
    <property type="entry name" value="Zn2Cys6_DnaBD"/>
</dbReference>
<dbReference type="InParanoid" id="F9XFH2"/>
<accession>F9XFH2</accession>
<evidence type="ECO:0000256" key="1">
    <source>
        <dbReference type="ARBA" id="ARBA00023242"/>
    </source>
</evidence>
<gene>
    <name evidence="4" type="ORF">MYCGRDRAFT_94845</name>
</gene>
<dbReference type="SMART" id="SM00066">
    <property type="entry name" value="GAL4"/>
    <property type="match status" value="2"/>
</dbReference>
<proteinExistence type="predicted"/>
<feature type="compositionally biased region" description="Pro residues" evidence="2">
    <location>
        <begin position="17"/>
        <end position="26"/>
    </location>
</feature>
<dbReference type="AlphaFoldDB" id="F9XFH2"/>
<reference evidence="4 5" key="1">
    <citation type="journal article" date="2011" name="PLoS Genet.">
        <title>Finished genome of the fungal wheat pathogen Mycosphaerella graminicola reveals dispensome structure, chromosome plasticity, and stealth pathogenesis.</title>
        <authorList>
            <person name="Goodwin S.B."/>
            <person name="Ben M'barek S."/>
            <person name="Dhillon B."/>
            <person name="Wittenberg A.H.J."/>
            <person name="Crane C.F."/>
            <person name="Hane J.K."/>
            <person name="Foster A.J."/>
            <person name="Van der Lee T.A.J."/>
            <person name="Grimwood J."/>
            <person name="Aerts A."/>
            <person name="Antoniw J."/>
            <person name="Bailey A."/>
            <person name="Bluhm B."/>
            <person name="Bowler J."/>
            <person name="Bristow J."/>
            <person name="van der Burgt A."/>
            <person name="Canto-Canche B."/>
            <person name="Churchill A.C.L."/>
            <person name="Conde-Ferraez L."/>
            <person name="Cools H.J."/>
            <person name="Coutinho P.M."/>
            <person name="Csukai M."/>
            <person name="Dehal P."/>
            <person name="De Wit P."/>
            <person name="Donzelli B."/>
            <person name="van de Geest H.C."/>
            <person name="van Ham R.C.H.J."/>
            <person name="Hammond-Kosack K.E."/>
            <person name="Henrissat B."/>
            <person name="Kilian A."/>
            <person name="Kobayashi A.K."/>
            <person name="Koopmann E."/>
            <person name="Kourmpetis Y."/>
            <person name="Kuzniar A."/>
            <person name="Lindquist E."/>
            <person name="Lombard V."/>
            <person name="Maliepaard C."/>
            <person name="Martins N."/>
            <person name="Mehrabi R."/>
            <person name="Nap J.P.H."/>
            <person name="Ponomarenko A."/>
            <person name="Rudd J.J."/>
            <person name="Salamov A."/>
            <person name="Schmutz J."/>
            <person name="Schouten H.J."/>
            <person name="Shapiro H."/>
            <person name="Stergiopoulos I."/>
            <person name="Torriani S.F.F."/>
            <person name="Tu H."/>
            <person name="de Vries R.P."/>
            <person name="Waalwijk C."/>
            <person name="Ware S.B."/>
            <person name="Wiebenga A."/>
            <person name="Zwiers L.-H."/>
            <person name="Oliver R.P."/>
            <person name="Grigoriev I.V."/>
            <person name="Kema G.H.J."/>
        </authorList>
    </citation>
    <scope>NUCLEOTIDE SEQUENCE [LARGE SCALE GENOMIC DNA]</scope>
    <source>
        <strain evidence="5">CBS 115943 / IPO323</strain>
    </source>
</reference>
<dbReference type="EMBL" id="CM001202">
    <property type="protein sequence ID" value="EGP85929.1"/>
    <property type="molecule type" value="Genomic_DNA"/>
</dbReference>
<evidence type="ECO:0000259" key="3">
    <source>
        <dbReference type="SMART" id="SM00066"/>
    </source>
</evidence>
<keyword evidence="1" id="KW-0539">Nucleus</keyword>
<feature type="compositionally biased region" description="Low complexity" evidence="2">
    <location>
        <begin position="349"/>
        <end position="361"/>
    </location>
</feature>
<dbReference type="Proteomes" id="UP000008062">
    <property type="component" value="Chromosome 7"/>
</dbReference>
<feature type="region of interest" description="Disordered" evidence="2">
    <location>
        <begin position="264"/>
        <end position="308"/>
    </location>
</feature>
<evidence type="ECO:0000256" key="2">
    <source>
        <dbReference type="SAM" id="MobiDB-lite"/>
    </source>
</evidence>
<protein>
    <recommendedName>
        <fullName evidence="3">Zn(2)-C6 fungal-type domain-containing protein</fullName>
    </recommendedName>
</protein>
<evidence type="ECO:0000313" key="4">
    <source>
        <dbReference type="EMBL" id="EGP85929.1"/>
    </source>
</evidence>
<feature type="compositionally biased region" description="Basic and acidic residues" evidence="2">
    <location>
        <begin position="270"/>
        <end position="282"/>
    </location>
</feature>
<keyword evidence="5" id="KW-1185">Reference proteome</keyword>
<feature type="region of interest" description="Disordered" evidence="2">
    <location>
        <begin position="1"/>
        <end position="32"/>
    </location>
</feature>
<feature type="domain" description="Zn(2)-C6 fungal-type" evidence="3">
    <location>
        <begin position="29"/>
        <end position="74"/>
    </location>
</feature>
<dbReference type="HOGENOM" id="CLU_714131_0_0_1"/>
<dbReference type="KEGG" id="ztr:MYCGRDRAFT_94845"/>
<evidence type="ECO:0000313" key="5">
    <source>
        <dbReference type="Proteomes" id="UP000008062"/>
    </source>
</evidence>
<feature type="compositionally biased region" description="Gly residues" evidence="2">
    <location>
        <begin position="362"/>
        <end position="378"/>
    </location>
</feature>
<name>F9XFH2_ZYMTI</name>
<feature type="compositionally biased region" description="Basic residues" evidence="2">
    <location>
        <begin position="1"/>
        <end position="12"/>
    </location>
</feature>
<dbReference type="GO" id="GO:0008270">
    <property type="term" value="F:zinc ion binding"/>
    <property type="evidence" value="ECO:0007669"/>
    <property type="project" value="InterPro"/>
</dbReference>
<dbReference type="GO" id="GO:0000981">
    <property type="term" value="F:DNA-binding transcription factor activity, RNA polymerase II-specific"/>
    <property type="evidence" value="ECO:0007669"/>
    <property type="project" value="InterPro"/>
</dbReference>
<dbReference type="OrthoDB" id="5575144at2759"/>
<feature type="region of interest" description="Disordered" evidence="2">
    <location>
        <begin position="167"/>
        <end position="210"/>
    </location>
</feature>
<dbReference type="GeneID" id="13397693"/>
<dbReference type="RefSeq" id="XP_003850953.1">
    <property type="nucleotide sequence ID" value="XM_003850905.1"/>
</dbReference>
<feature type="region of interest" description="Disordered" evidence="2">
    <location>
        <begin position="344"/>
        <end position="387"/>
    </location>
</feature>
<sequence>MARTRGTGKKNSGKGTMPPPPPPAPTQTPIVPTRCSECLRGHRHCNRQRPCGRCIQVGRPQDCVDQGVPLPSAGAPATAPTATASATTRTAPATIGTNSTTTGQPTTGVQYHPFDTDNPGLMGLPIREGGALTGTGVRVQSSGLQLLSAHSNSNVSWPTIKMDRLKETSRKKQNLSLHKPYNPDLPETEKEFDPPPPPPKKPPTDNTLGRRVKRCSECASASFAMLFGTLPVDVSRRHCSTIEFSEHVSVELEFEERLSTMARSWHTGRKKSDVSLFKDGKLKNRNKHKKSPPPPPPPPKKKAVPVKKGPRCSECLRGHRYCDGARPCGRCIHVGRPEDCVDQGVPLPSAGSNSTNNASGSGNTGAGNTGGGTTGAGNTGAANSSGS</sequence>
<feature type="compositionally biased region" description="Basic residues" evidence="2">
    <location>
        <begin position="299"/>
        <end position="308"/>
    </location>
</feature>